<proteinExistence type="predicted"/>
<keyword evidence="1" id="KW-0805">Transcription regulation</keyword>
<evidence type="ECO:0000313" key="5">
    <source>
        <dbReference type="EMBL" id="MFD2612818.1"/>
    </source>
</evidence>
<dbReference type="InterPro" id="IPR036390">
    <property type="entry name" value="WH_DNA-bd_sf"/>
</dbReference>
<dbReference type="InterPro" id="IPR055166">
    <property type="entry name" value="Transc_reg_Sar_Rot_HTH"/>
</dbReference>
<keyword evidence="2" id="KW-0238">DNA-binding</keyword>
<keyword evidence="6" id="KW-1185">Reference proteome</keyword>
<evidence type="ECO:0000256" key="2">
    <source>
        <dbReference type="ARBA" id="ARBA00023125"/>
    </source>
</evidence>
<dbReference type="Pfam" id="PF22381">
    <property type="entry name" value="Staph_reg_Sar_Rot"/>
    <property type="match status" value="1"/>
</dbReference>
<accession>A0ABW5PCA1</accession>
<feature type="domain" description="Transcriptional regulator SarA/SarZ/Rot-like helix-turn-helix" evidence="4">
    <location>
        <begin position="18"/>
        <end position="54"/>
    </location>
</feature>
<evidence type="ECO:0000256" key="3">
    <source>
        <dbReference type="ARBA" id="ARBA00023163"/>
    </source>
</evidence>
<comment type="caution">
    <text evidence="5">The sequence shown here is derived from an EMBL/GenBank/DDBJ whole genome shotgun (WGS) entry which is preliminary data.</text>
</comment>
<dbReference type="SUPFAM" id="SSF46785">
    <property type="entry name" value="Winged helix' DNA-binding domain"/>
    <property type="match status" value="1"/>
</dbReference>
<reference evidence="6" key="1">
    <citation type="journal article" date="2019" name="Int. J. Syst. Evol. Microbiol.">
        <title>The Global Catalogue of Microorganisms (GCM) 10K type strain sequencing project: providing services to taxonomists for standard genome sequencing and annotation.</title>
        <authorList>
            <consortium name="The Broad Institute Genomics Platform"/>
            <consortium name="The Broad Institute Genome Sequencing Center for Infectious Disease"/>
            <person name="Wu L."/>
            <person name="Ma J."/>
        </authorList>
    </citation>
    <scope>NUCLEOTIDE SEQUENCE [LARGE SCALE GENOMIC DNA]</scope>
    <source>
        <strain evidence="6">KCTC 3950</strain>
    </source>
</reference>
<evidence type="ECO:0000256" key="1">
    <source>
        <dbReference type="ARBA" id="ARBA00023015"/>
    </source>
</evidence>
<evidence type="ECO:0000313" key="6">
    <source>
        <dbReference type="Proteomes" id="UP001597541"/>
    </source>
</evidence>
<name>A0ABW5PCA1_9BACL</name>
<protein>
    <submittedName>
        <fullName evidence="5">MarR family transcriptional regulator</fullName>
    </submittedName>
</protein>
<gene>
    <name evidence="5" type="ORF">ACFSUF_10330</name>
</gene>
<sequence length="62" mass="7223">MQGHRYLTKASAFFGRTTIMLSQLEEDGFITRKRSEEDRRIVWLTLTDEGQKRLHPRSAVSA</sequence>
<evidence type="ECO:0000259" key="4">
    <source>
        <dbReference type="Pfam" id="PF22381"/>
    </source>
</evidence>
<dbReference type="InterPro" id="IPR036388">
    <property type="entry name" value="WH-like_DNA-bd_sf"/>
</dbReference>
<dbReference type="EMBL" id="JBHUME010000007">
    <property type="protein sequence ID" value="MFD2612818.1"/>
    <property type="molecule type" value="Genomic_DNA"/>
</dbReference>
<dbReference type="Proteomes" id="UP001597541">
    <property type="component" value="Unassembled WGS sequence"/>
</dbReference>
<dbReference type="RefSeq" id="WP_377602631.1">
    <property type="nucleotide sequence ID" value="NZ_JBHUME010000007.1"/>
</dbReference>
<keyword evidence="3" id="KW-0804">Transcription</keyword>
<dbReference type="Gene3D" id="1.10.10.10">
    <property type="entry name" value="Winged helix-like DNA-binding domain superfamily/Winged helix DNA-binding domain"/>
    <property type="match status" value="1"/>
</dbReference>
<organism evidence="5 6">
    <name type="scientific">Paenibacillus gansuensis</name>
    <dbReference type="NCBI Taxonomy" id="306542"/>
    <lineage>
        <taxon>Bacteria</taxon>
        <taxon>Bacillati</taxon>
        <taxon>Bacillota</taxon>
        <taxon>Bacilli</taxon>
        <taxon>Bacillales</taxon>
        <taxon>Paenibacillaceae</taxon>
        <taxon>Paenibacillus</taxon>
    </lineage>
</organism>